<dbReference type="Gene3D" id="1.10.1760.20">
    <property type="match status" value="1"/>
</dbReference>
<proteinExistence type="inferred from homology"/>
<dbReference type="KEGG" id="ccz:CCALI_01227"/>
<organism evidence="4 5">
    <name type="scientific">Chthonomonas calidirosea (strain DSM 23976 / ICMP 18418 / T49)</name>
    <dbReference type="NCBI Taxonomy" id="1303518"/>
    <lineage>
        <taxon>Bacteria</taxon>
        <taxon>Bacillati</taxon>
        <taxon>Armatimonadota</taxon>
        <taxon>Chthonomonadia</taxon>
        <taxon>Chthonomonadales</taxon>
        <taxon>Chthonomonadaceae</taxon>
        <taxon>Chthonomonas</taxon>
    </lineage>
</organism>
<protein>
    <recommendedName>
        <fullName evidence="2">Biotin transporter</fullName>
    </recommendedName>
</protein>
<keyword evidence="3" id="KW-0812">Transmembrane</keyword>
<feature type="transmembrane region" description="Helical" evidence="3">
    <location>
        <begin position="74"/>
        <end position="91"/>
    </location>
</feature>
<dbReference type="PANTHER" id="PTHR34295">
    <property type="entry name" value="BIOTIN TRANSPORTER BIOY"/>
    <property type="match status" value="1"/>
</dbReference>
<evidence type="ECO:0000313" key="5">
    <source>
        <dbReference type="Proteomes" id="UP000014227"/>
    </source>
</evidence>
<gene>
    <name evidence="4" type="ORF">CCALI_01227</name>
</gene>
<keyword evidence="5" id="KW-1185">Reference proteome</keyword>
<dbReference type="EMBL" id="HF951689">
    <property type="protein sequence ID" value="CCW35045.1"/>
    <property type="molecule type" value="Genomic_DNA"/>
</dbReference>
<dbReference type="FunCoup" id="S0EUL9">
    <property type="interactions" value="75"/>
</dbReference>
<dbReference type="AlphaFoldDB" id="S0EUL9"/>
<feature type="transmembrane region" description="Helical" evidence="3">
    <location>
        <begin position="21"/>
        <end position="39"/>
    </location>
</feature>
<keyword evidence="3" id="KW-1133">Transmembrane helix</keyword>
<accession>S0EUL9</accession>
<feature type="transmembrane region" description="Helical" evidence="3">
    <location>
        <begin position="45"/>
        <end position="62"/>
    </location>
</feature>
<evidence type="ECO:0000256" key="1">
    <source>
        <dbReference type="ARBA" id="ARBA00010692"/>
    </source>
</evidence>
<dbReference type="InterPro" id="IPR003784">
    <property type="entry name" value="BioY"/>
</dbReference>
<evidence type="ECO:0000256" key="2">
    <source>
        <dbReference type="PIRNR" id="PIRNR016661"/>
    </source>
</evidence>
<comment type="subcellular location">
    <subcellularLocation>
        <location evidence="2">Cell membrane</location>
        <topology evidence="2">Multi-pass membrane protein</topology>
    </subcellularLocation>
</comment>
<evidence type="ECO:0000313" key="4">
    <source>
        <dbReference type="EMBL" id="CCW35045.1"/>
    </source>
</evidence>
<dbReference type="OrthoDB" id="9803495at2"/>
<dbReference type="PATRIC" id="fig|1303518.3.peg.1249"/>
<dbReference type="RefSeq" id="WP_016482590.1">
    <property type="nucleotide sequence ID" value="NC_021487.1"/>
</dbReference>
<keyword evidence="2" id="KW-1003">Cell membrane</keyword>
<dbReference type="PIRSF" id="PIRSF016661">
    <property type="entry name" value="BioY"/>
    <property type="match status" value="1"/>
</dbReference>
<feature type="transmembrane region" description="Helical" evidence="3">
    <location>
        <begin position="125"/>
        <end position="145"/>
    </location>
</feature>
<dbReference type="Pfam" id="PF02632">
    <property type="entry name" value="BioY"/>
    <property type="match status" value="1"/>
</dbReference>
<dbReference type="HOGENOM" id="CLU_077931_2_0_0"/>
<name>S0EUL9_CHTCT</name>
<comment type="similarity">
    <text evidence="1 2">Belongs to the BioY family.</text>
</comment>
<dbReference type="Proteomes" id="UP000014227">
    <property type="component" value="Chromosome I"/>
</dbReference>
<dbReference type="GO" id="GO:0005886">
    <property type="term" value="C:plasma membrane"/>
    <property type="evidence" value="ECO:0007669"/>
    <property type="project" value="UniProtKB-SubCell"/>
</dbReference>
<feature type="transmembrane region" description="Helical" evidence="3">
    <location>
        <begin position="151"/>
        <end position="176"/>
    </location>
</feature>
<keyword evidence="2" id="KW-0813">Transport</keyword>
<evidence type="ECO:0000256" key="3">
    <source>
        <dbReference type="SAM" id="Phobius"/>
    </source>
</evidence>
<reference evidence="5" key="1">
    <citation type="submission" date="2013-03" db="EMBL/GenBank/DDBJ databases">
        <title>Genome sequence of Chthonomonas calidirosea, the first sequenced genome from the Armatimonadetes phylum (formally candidate division OP10).</title>
        <authorList>
            <person name="Lee K.C.Y."/>
            <person name="Morgan X.C."/>
            <person name="Dunfield P.F."/>
            <person name="Tamas I."/>
            <person name="Houghton K.M."/>
            <person name="Vyssotski M."/>
            <person name="Ryan J.L.J."/>
            <person name="Lagutin K."/>
            <person name="McDonald I.R."/>
            <person name="Stott M.B."/>
        </authorList>
    </citation>
    <scope>NUCLEOTIDE SEQUENCE [LARGE SCALE GENOMIC DNA]</scope>
    <source>
        <strain evidence="5">DSM 23976 / ICMP 18418 / T49</strain>
    </source>
</reference>
<feature type="transmembrane region" description="Helical" evidence="3">
    <location>
        <begin position="97"/>
        <end position="113"/>
    </location>
</feature>
<dbReference type="InParanoid" id="S0EUL9"/>
<keyword evidence="2 3" id="KW-0472">Membrane</keyword>
<dbReference type="PANTHER" id="PTHR34295:SF1">
    <property type="entry name" value="BIOTIN TRANSPORTER BIOY"/>
    <property type="match status" value="1"/>
</dbReference>
<dbReference type="GO" id="GO:0015225">
    <property type="term" value="F:biotin transmembrane transporter activity"/>
    <property type="evidence" value="ECO:0007669"/>
    <property type="project" value="UniProtKB-UniRule"/>
</dbReference>
<dbReference type="STRING" id="454171.CP488_02870"/>
<dbReference type="eggNOG" id="COG1268">
    <property type="taxonomic scope" value="Bacteria"/>
</dbReference>
<sequence>MYRETALSFPKQLSWTSLRSWKGSLLFTALTALGAHLAVHIPPTPVPITLQVFAVLLSGLILGERWGFVAQAQYVILGACGVPIFAFGNYGLSGPSAGYLLAFPIAAWLIGWLTQKRECSGLQQIAACGLGITMIYGFGCTWLALYMHMSAYQALIAGTAWFLPFDIAKAGLAVALSRLWRAAGD</sequence>